<evidence type="ECO:0000313" key="2">
    <source>
        <dbReference type="Proteomes" id="UP000426246"/>
    </source>
</evidence>
<evidence type="ECO:0000313" key="1">
    <source>
        <dbReference type="EMBL" id="QGQ98925.1"/>
    </source>
</evidence>
<name>A0A6B8RTN0_9BACL</name>
<dbReference type="EMBL" id="CP034235">
    <property type="protein sequence ID" value="QGQ98925.1"/>
    <property type="molecule type" value="Genomic_DNA"/>
</dbReference>
<proteinExistence type="predicted"/>
<evidence type="ECO:0008006" key="3">
    <source>
        <dbReference type="Google" id="ProtNLM"/>
    </source>
</evidence>
<dbReference type="AlphaFoldDB" id="A0A6B8RTN0"/>
<keyword evidence="2" id="KW-1185">Reference proteome</keyword>
<accession>A0A6B8RTN0</accession>
<gene>
    <name evidence="1" type="ORF">EHS13_30635</name>
</gene>
<sequence>MESNNSRYSDLLVEVQKQKWEYATEVGLSDYTQIYHGRKVPNYDYALALWGRNGWELISIIPQNDRLIAFFKRPTA</sequence>
<dbReference type="OrthoDB" id="5432776at2"/>
<protein>
    <recommendedName>
        <fullName evidence="3">DUF4177 domain-containing protein</fullName>
    </recommendedName>
</protein>
<dbReference type="Proteomes" id="UP000426246">
    <property type="component" value="Chromosome"/>
</dbReference>
<organism evidence="1 2">
    <name type="scientific">Paenibacillus psychroresistens</name>
    <dbReference type="NCBI Taxonomy" id="1778678"/>
    <lineage>
        <taxon>Bacteria</taxon>
        <taxon>Bacillati</taxon>
        <taxon>Bacillota</taxon>
        <taxon>Bacilli</taxon>
        <taxon>Bacillales</taxon>
        <taxon>Paenibacillaceae</taxon>
        <taxon>Paenibacillus</taxon>
    </lineage>
</organism>
<dbReference type="KEGG" id="ppsc:EHS13_30635"/>
<reference evidence="2" key="1">
    <citation type="submission" date="2018-11" db="EMBL/GenBank/DDBJ databases">
        <title>Complete genome sequence of Paenibacillus sp. ML311-T8.</title>
        <authorList>
            <person name="Nam Y.-D."/>
            <person name="Kang J."/>
            <person name="Chung W.-H."/>
            <person name="Park Y.S."/>
        </authorList>
    </citation>
    <scope>NUCLEOTIDE SEQUENCE [LARGE SCALE GENOMIC DNA]</scope>
    <source>
        <strain evidence="2">ML311-T8</strain>
    </source>
</reference>